<sequence length="208" mass="22998">MITYEELASGLEDAWLLAGLHDHLIAESVHPDLLERVYRVELFPEHPEPLTDGISPPWVELSFTWTAAHQLHSEGRDTAPGLLELAWTYTVDVRNQSDRTDIDLTRAFTAAVRAALRRAAPDIPTPAEYIAVEVRRGYRTSGERPTLSYVQLVGTNVTDLGDLWEDRTINGLRDALREELGIVAALLHSLGEAFTPGGLGGYRSVDTA</sequence>
<keyword evidence="2" id="KW-1185">Reference proteome</keyword>
<accession>A0A0P9D144</accession>
<name>A0A0P9D144_9CHLR</name>
<evidence type="ECO:0000313" key="1">
    <source>
        <dbReference type="EMBL" id="KPV52609.1"/>
    </source>
</evidence>
<comment type="caution">
    <text evidence="1">The sequence shown here is derived from an EMBL/GenBank/DDBJ whole genome shotgun (WGS) entry which is preliminary data.</text>
</comment>
<proteinExistence type="predicted"/>
<dbReference type="Proteomes" id="UP000050509">
    <property type="component" value="Unassembled WGS sequence"/>
</dbReference>
<organism evidence="1 2">
    <name type="scientific">Kouleothrix aurantiaca</name>
    <dbReference type="NCBI Taxonomy" id="186479"/>
    <lineage>
        <taxon>Bacteria</taxon>
        <taxon>Bacillati</taxon>
        <taxon>Chloroflexota</taxon>
        <taxon>Chloroflexia</taxon>
        <taxon>Chloroflexales</taxon>
        <taxon>Roseiflexineae</taxon>
        <taxon>Roseiflexaceae</taxon>
        <taxon>Kouleothrix</taxon>
    </lineage>
</organism>
<dbReference type="AlphaFoldDB" id="A0A0P9D144"/>
<evidence type="ECO:0000313" key="2">
    <source>
        <dbReference type="Proteomes" id="UP000050509"/>
    </source>
</evidence>
<gene>
    <name evidence="1" type="ORF">SE17_14470</name>
</gene>
<dbReference type="EMBL" id="LJCR01000489">
    <property type="protein sequence ID" value="KPV52609.1"/>
    <property type="molecule type" value="Genomic_DNA"/>
</dbReference>
<reference evidence="1 2" key="1">
    <citation type="submission" date="2015-09" db="EMBL/GenBank/DDBJ databases">
        <title>Draft genome sequence of Kouleothrix aurantiaca JCM 19913.</title>
        <authorList>
            <person name="Hemp J."/>
        </authorList>
    </citation>
    <scope>NUCLEOTIDE SEQUENCE [LARGE SCALE GENOMIC DNA]</scope>
    <source>
        <strain evidence="1 2">COM-B</strain>
    </source>
</reference>
<protein>
    <submittedName>
        <fullName evidence="1">Uncharacterized protein</fullName>
    </submittedName>
</protein>